<keyword evidence="1" id="KW-0732">Signal</keyword>
<proteinExistence type="predicted"/>
<reference evidence="2" key="1">
    <citation type="submission" date="2020-09" db="EMBL/GenBank/DDBJ databases">
        <title>Taishania pollutisoli gen. nov., sp. nov., Isolated from Tetrabromobisphenol A-Contaminated Soil.</title>
        <authorList>
            <person name="Chen Q."/>
        </authorList>
    </citation>
    <scope>NUCLEOTIDE SEQUENCE</scope>
    <source>
        <strain evidence="2">CZZ-1</strain>
    </source>
</reference>
<comment type="caution">
    <text evidence="2">The sequence shown here is derived from an EMBL/GenBank/DDBJ whole genome shotgun (WGS) entry which is preliminary data.</text>
</comment>
<evidence type="ECO:0000256" key="1">
    <source>
        <dbReference type="SAM" id="SignalP"/>
    </source>
</evidence>
<evidence type="ECO:0000313" key="3">
    <source>
        <dbReference type="Proteomes" id="UP000652681"/>
    </source>
</evidence>
<dbReference type="Proteomes" id="UP000652681">
    <property type="component" value="Unassembled WGS sequence"/>
</dbReference>
<dbReference type="EMBL" id="JACVEL010000001">
    <property type="protein sequence ID" value="MBC9810971.1"/>
    <property type="molecule type" value="Genomic_DNA"/>
</dbReference>
<feature type="signal peptide" evidence="1">
    <location>
        <begin position="1"/>
        <end position="27"/>
    </location>
</feature>
<name>A0A8J6PFY3_9FLAO</name>
<dbReference type="AlphaFoldDB" id="A0A8J6PFY3"/>
<keyword evidence="3" id="KW-1185">Reference proteome</keyword>
<accession>A0A8J6PFY3</accession>
<sequence>MKTNTISLVRYLAYTLFCFFHFTYLHAQTTFPWSGTYGGTGVNRTFTGVAIGGITMSATIVNSENVWQDGAPLFLATGSSVSGMGCSGIGTDNQGLLLSTDWSTNTTKTITTTITFSHAVGAVRFRLYDVNDDGYGSWNDRVIVTATDNSGNPLQIYNEASCVTGGNGTTAGNGTTTLTYTSADSQGCLCNGNNRVRVGNDASGCDQVKTITIRYQSAVSPSSYNTPKQYIVVSNLIANCAPLPIELVSFTGDTTDRMNILKWQTATEKNNSHFNLERSIDGSNWIHLVTLPGAGTIHYPQEYRYSDTDFEHTVNYYRLKQIDFDGREKSSDIISLDNSLKTKVLDKIVNTMGQLVDETYRGLKIYMYTDGTIVKKME</sequence>
<evidence type="ECO:0000313" key="2">
    <source>
        <dbReference type="EMBL" id="MBC9810971.1"/>
    </source>
</evidence>
<organism evidence="2 3">
    <name type="scientific">Taishania pollutisoli</name>
    <dbReference type="NCBI Taxonomy" id="2766479"/>
    <lineage>
        <taxon>Bacteria</taxon>
        <taxon>Pseudomonadati</taxon>
        <taxon>Bacteroidota</taxon>
        <taxon>Flavobacteriia</taxon>
        <taxon>Flavobacteriales</taxon>
        <taxon>Crocinitomicaceae</taxon>
        <taxon>Taishania</taxon>
    </lineage>
</organism>
<feature type="chain" id="PRO_5035183456" evidence="1">
    <location>
        <begin position="28"/>
        <end position="378"/>
    </location>
</feature>
<gene>
    <name evidence="2" type="ORF">H9Y05_00640</name>
</gene>
<dbReference type="RefSeq" id="WP_163492228.1">
    <property type="nucleotide sequence ID" value="NZ_JACVEL010000001.1"/>
</dbReference>
<protein>
    <submittedName>
        <fullName evidence="2">Uncharacterized protein</fullName>
    </submittedName>
</protein>